<proteinExistence type="predicted"/>
<feature type="compositionally biased region" description="Low complexity" evidence="1">
    <location>
        <begin position="220"/>
        <end position="231"/>
    </location>
</feature>
<accession>A0A034VIX7</accession>
<feature type="region of interest" description="Disordered" evidence="1">
    <location>
        <begin position="483"/>
        <end position="506"/>
    </location>
</feature>
<feature type="region of interest" description="Disordered" evidence="1">
    <location>
        <begin position="644"/>
        <end position="663"/>
    </location>
</feature>
<dbReference type="EMBL" id="GAKP01017212">
    <property type="protein sequence ID" value="JAC41740.1"/>
    <property type="molecule type" value="Transcribed_RNA"/>
</dbReference>
<feature type="chain" id="PRO_5001561542" evidence="2">
    <location>
        <begin position="45"/>
        <end position="857"/>
    </location>
</feature>
<feature type="compositionally biased region" description="Low complexity" evidence="1">
    <location>
        <begin position="489"/>
        <end position="500"/>
    </location>
</feature>
<organism evidence="3">
    <name type="scientific">Bactrocera dorsalis</name>
    <name type="common">Oriental fruit fly</name>
    <name type="synonym">Dacus dorsalis</name>
    <dbReference type="NCBI Taxonomy" id="27457"/>
    <lineage>
        <taxon>Eukaryota</taxon>
        <taxon>Metazoa</taxon>
        <taxon>Ecdysozoa</taxon>
        <taxon>Arthropoda</taxon>
        <taxon>Hexapoda</taxon>
        <taxon>Insecta</taxon>
        <taxon>Pterygota</taxon>
        <taxon>Neoptera</taxon>
        <taxon>Endopterygota</taxon>
        <taxon>Diptera</taxon>
        <taxon>Brachycera</taxon>
        <taxon>Muscomorpha</taxon>
        <taxon>Tephritoidea</taxon>
        <taxon>Tephritidae</taxon>
        <taxon>Bactrocera</taxon>
        <taxon>Bactrocera</taxon>
    </lineage>
</organism>
<name>A0A034VIX7_BACDO</name>
<evidence type="ECO:0000256" key="2">
    <source>
        <dbReference type="SAM" id="SignalP"/>
    </source>
</evidence>
<keyword evidence="3" id="KW-0675">Receptor</keyword>
<feature type="compositionally biased region" description="Low complexity" evidence="1">
    <location>
        <begin position="241"/>
        <end position="259"/>
    </location>
</feature>
<feature type="compositionally biased region" description="Basic and acidic residues" evidence="1">
    <location>
        <begin position="417"/>
        <end position="429"/>
    </location>
</feature>
<feature type="compositionally biased region" description="Basic and acidic residues" evidence="1">
    <location>
        <begin position="343"/>
        <end position="375"/>
    </location>
</feature>
<feature type="region of interest" description="Disordered" evidence="1">
    <location>
        <begin position="810"/>
        <end position="857"/>
    </location>
</feature>
<reference evidence="3" key="1">
    <citation type="journal article" date="2014" name="BMC Genomics">
        <title>Characterizing the developmental transcriptome of the oriental fruit fly, Bactrocera dorsalis (Diptera: Tephritidae) through comparative genomic analysis with Drosophila melanogaster utilizing modENCODE datasets.</title>
        <authorList>
            <person name="Geib S.M."/>
            <person name="Calla B."/>
            <person name="Hall B."/>
            <person name="Hou S."/>
            <person name="Manoukis N.C."/>
        </authorList>
    </citation>
    <scope>NUCLEOTIDE SEQUENCE</scope>
    <source>
        <strain evidence="3">Punador</strain>
    </source>
</reference>
<protein>
    <submittedName>
        <fullName evidence="3">Putative epidermal cell surface receptor</fullName>
    </submittedName>
</protein>
<keyword evidence="2" id="KW-0732">Signal</keyword>
<sequence>MYALYGKRRKSANKMPTTTAQHLRILLLSAFCALLLVAAPAANAQELPSNDANVLVAATTVPSNEAAIVTTMRDEATTILPVIGAAELETGVNATSLHGAETDMKTSTDAVEQSTDAVLSDVSSTTAASSSTPAVATATITTTTPASLHDEAQLLTTTEAAATMTSASAATEVGAKEESTNAAHNMHVVDSAANSTAASSTEVPLPAAETTLSAQHDDAAAPSTATTNNSAPAPPSGLPVTTIEPIATTEPTTTPTYEYSSERQAKEHKEHEADVNAHQTITTTTTGATPELNEAIVVPHVLAEHAHQIIEEEKAEHNHNHTHLTKYEAEHIQHIHGHHGHEHAHEHEHEHEHEHAHDHEHVHNDDDDHTHHDEHAPHDHIAEEHSTEHVISSTANDIFAENKEPSQPLDVQPVDGVKSEDNEHEAHNEEKIVHTPAEVLINQISHEFEEDKDLNNFRHPATLITASNSDESMMAAMMAAAMQKENESDSTAAGAAGDAAEAQREDDPYHEHILSEQHDRLAEQEDFKLIAEDMSSSTEAATETTTKSTGEDVAKTISTEESKTVVVPAMTESNSTNEERGRAMNIVHEDVKEEVPATTIKSNAIEEPVVVPMVEGQSHDHIHTHDHLDAQTKPTIILSDNMEHNNNSAETHNNHDESPSTPFPQHFFYHGEGRSVGDSISAENDDVPLNYHYHNFVTTERDNNNSNNNNNNRRTLRAGSITIGEYEQPQQRREPAKFDFVGTPRRSNGTALEATADQLQTELQHTLTRSKLKKSAELLEHQSNCPLRSSYENYENVARKLHGVSIKEVASTAPPPMRLSNGTGNGGTNGILKNGNRHSGSGGGGSKNSDKTITFGN</sequence>
<dbReference type="OrthoDB" id="6022609at2759"/>
<gene>
    <name evidence="3" type="primary">SAS</name>
</gene>
<feature type="region of interest" description="Disordered" evidence="1">
    <location>
        <begin position="214"/>
        <end position="279"/>
    </location>
</feature>
<evidence type="ECO:0000256" key="1">
    <source>
        <dbReference type="SAM" id="MobiDB-lite"/>
    </source>
</evidence>
<feature type="region of interest" description="Disordered" evidence="1">
    <location>
        <begin position="402"/>
        <end position="429"/>
    </location>
</feature>
<feature type="signal peptide" evidence="2">
    <location>
        <begin position="1"/>
        <end position="44"/>
    </location>
</feature>
<feature type="region of interest" description="Disordered" evidence="1">
    <location>
        <begin position="335"/>
        <end position="375"/>
    </location>
</feature>
<evidence type="ECO:0000313" key="3">
    <source>
        <dbReference type="EMBL" id="JAC41740.1"/>
    </source>
</evidence>
<feature type="compositionally biased region" description="Basic and acidic residues" evidence="1">
    <location>
        <begin position="260"/>
        <end position="275"/>
    </location>
</feature>
<dbReference type="AlphaFoldDB" id="A0A034VIX7"/>